<dbReference type="InterPro" id="IPR029057">
    <property type="entry name" value="PRTase-like"/>
</dbReference>
<dbReference type="RefSeq" id="WP_235280472.1">
    <property type="nucleotide sequence ID" value="NZ_CP010817.1"/>
</dbReference>
<dbReference type="InterPro" id="IPR044005">
    <property type="entry name" value="DZR_2"/>
</dbReference>
<dbReference type="Pfam" id="PF18912">
    <property type="entry name" value="DZR_2"/>
    <property type="match status" value="1"/>
</dbReference>
<gene>
    <name evidence="3" type="ORF">SAMN04488089_10671</name>
</gene>
<dbReference type="Proteomes" id="UP000183496">
    <property type="component" value="Unassembled WGS sequence"/>
</dbReference>
<dbReference type="PANTHER" id="PTHR47505">
    <property type="entry name" value="DNA UTILIZATION PROTEIN YHGH"/>
    <property type="match status" value="1"/>
</dbReference>
<organism evidence="3 4">
    <name type="scientific">Myroides profundi</name>
    <dbReference type="NCBI Taxonomy" id="480520"/>
    <lineage>
        <taxon>Bacteria</taxon>
        <taxon>Pseudomonadati</taxon>
        <taxon>Bacteroidota</taxon>
        <taxon>Flavobacteriia</taxon>
        <taxon>Flavobacteriales</taxon>
        <taxon>Flavobacteriaceae</taxon>
        <taxon>Myroides</taxon>
    </lineage>
</organism>
<evidence type="ECO:0000313" key="3">
    <source>
        <dbReference type="EMBL" id="SEQ79872.1"/>
    </source>
</evidence>
<proteinExistence type="inferred from homology"/>
<sequence>MSIIDILNLLFPKNCMACNSILLRNEQYLCLNCRDDIPYTQEHLIDQNDSMAKFYGKIPIEFAASLLFFSKGGKVQQIIHNLKYRNHPELSYFLGTIYAHQLAKTTRLKEITSIIPVPMHKKKQKKRGYNQVDGFAKALSEHFHIKINNQLLIKTLQTSSQTTKSRFQRKSQTKEVFDLDLNFKDEEYNHFLLLDDILTTGNTLEACCKKLLQIPNTKITILCLARSI</sequence>
<feature type="domain" description="Double zinc ribbon" evidence="2">
    <location>
        <begin position="6"/>
        <end position="42"/>
    </location>
</feature>
<dbReference type="KEGG" id="mpw:MPR_3508"/>
<comment type="similarity">
    <text evidence="1">Belongs to the ComF/GntX family.</text>
</comment>
<protein>
    <submittedName>
        <fullName evidence="3">ComF family protein</fullName>
    </submittedName>
</protein>
<evidence type="ECO:0000256" key="1">
    <source>
        <dbReference type="ARBA" id="ARBA00008007"/>
    </source>
</evidence>
<comment type="caution">
    <text evidence="3">The sequence shown here is derived from an EMBL/GenBank/DDBJ whole genome shotgun (WGS) entry which is preliminary data.</text>
</comment>
<dbReference type="SUPFAM" id="SSF53271">
    <property type="entry name" value="PRTase-like"/>
    <property type="match status" value="1"/>
</dbReference>
<accession>A0AAJ5BDV2</accession>
<evidence type="ECO:0000313" key="4">
    <source>
        <dbReference type="Proteomes" id="UP000183496"/>
    </source>
</evidence>
<dbReference type="EMBL" id="FOFY01000006">
    <property type="protein sequence ID" value="SEQ79872.1"/>
    <property type="molecule type" value="Genomic_DNA"/>
</dbReference>
<dbReference type="InterPro" id="IPR000836">
    <property type="entry name" value="PRTase_dom"/>
</dbReference>
<dbReference type="AlphaFoldDB" id="A0AAJ5BDV2"/>
<dbReference type="Gene3D" id="3.40.50.2020">
    <property type="match status" value="1"/>
</dbReference>
<dbReference type="InterPro" id="IPR051910">
    <property type="entry name" value="ComF/GntX_DNA_util-trans"/>
</dbReference>
<dbReference type="CDD" id="cd06223">
    <property type="entry name" value="PRTases_typeI"/>
    <property type="match status" value="1"/>
</dbReference>
<keyword evidence="4" id="KW-1185">Reference proteome</keyword>
<name>A0AAJ5BDV2_MYRPR</name>
<reference evidence="3 4" key="1">
    <citation type="submission" date="2016-10" db="EMBL/GenBank/DDBJ databases">
        <authorList>
            <person name="Varghese N."/>
            <person name="Submissions S."/>
        </authorList>
    </citation>
    <scope>NUCLEOTIDE SEQUENCE [LARGE SCALE GENOMIC DNA]</scope>
    <source>
        <strain evidence="4">DSM 19823 / KCTC 23066 / CCTCC M 208030 / D25</strain>
    </source>
</reference>
<dbReference type="PANTHER" id="PTHR47505:SF1">
    <property type="entry name" value="DNA UTILIZATION PROTEIN YHGH"/>
    <property type="match status" value="1"/>
</dbReference>
<evidence type="ECO:0000259" key="2">
    <source>
        <dbReference type="Pfam" id="PF18912"/>
    </source>
</evidence>